<dbReference type="Proteomes" id="UP001165565">
    <property type="component" value="Unassembled WGS sequence"/>
</dbReference>
<organism evidence="1 2">
    <name type="scientific">Sphingomonas lycopersici</name>
    <dbReference type="NCBI Taxonomy" id="2951807"/>
    <lineage>
        <taxon>Bacteria</taxon>
        <taxon>Pseudomonadati</taxon>
        <taxon>Pseudomonadota</taxon>
        <taxon>Alphaproteobacteria</taxon>
        <taxon>Sphingomonadales</taxon>
        <taxon>Sphingomonadaceae</taxon>
        <taxon>Sphingomonas</taxon>
    </lineage>
</organism>
<comment type="caution">
    <text evidence="1">The sequence shown here is derived from an EMBL/GenBank/DDBJ whole genome shotgun (WGS) entry which is preliminary data.</text>
</comment>
<sequence>MPAQLAATGIIQLDTPALLLDRATMDRNIARMRDKVASLGVALPPHIKVDAIALRPAPAHPSHG</sequence>
<gene>
    <name evidence="1" type="ORF">NEE01_17175</name>
</gene>
<keyword evidence="2" id="KW-1185">Reference proteome</keyword>
<evidence type="ECO:0000313" key="1">
    <source>
        <dbReference type="EMBL" id="MCW6536512.1"/>
    </source>
</evidence>
<dbReference type="EMBL" id="JANFAV010000013">
    <property type="protein sequence ID" value="MCW6536512.1"/>
    <property type="molecule type" value="Genomic_DNA"/>
</dbReference>
<dbReference type="RefSeq" id="WP_265270069.1">
    <property type="nucleotide sequence ID" value="NZ_JANFAV010000013.1"/>
</dbReference>
<dbReference type="Gene3D" id="3.20.20.10">
    <property type="entry name" value="Alanine racemase"/>
    <property type="match status" value="1"/>
</dbReference>
<dbReference type="AlphaFoldDB" id="A0AA41Z9P6"/>
<accession>A0AA41Z9P6</accession>
<reference evidence="1" key="1">
    <citation type="submission" date="2022-06" db="EMBL/GenBank/DDBJ databases">
        <title>Sphingomonas sp. nov. isolated from rhizosphere soil of tomato.</title>
        <authorList>
            <person name="Dong H."/>
            <person name="Gao R."/>
        </authorList>
    </citation>
    <scope>NUCLEOTIDE SEQUENCE</scope>
    <source>
        <strain evidence="1">MMSM24</strain>
    </source>
</reference>
<protein>
    <submittedName>
        <fullName evidence="1">Uncharacterized protein</fullName>
    </submittedName>
</protein>
<evidence type="ECO:0000313" key="2">
    <source>
        <dbReference type="Proteomes" id="UP001165565"/>
    </source>
</evidence>
<dbReference type="InterPro" id="IPR029066">
    <property type="entry name" value="PLP-binding_barrel"/>
</dbReference>
<name>A0AA41Z9P6_9SPHN</name>
<proteinExistence type="predicted"/>